<evidence type="ECO:0000256" key="5">
    <source>
        <dbReference type="ARBA" id="ARBA00022898"/>
    </source>
</evidence>
<keyword evidence="3 7" id="KW-0032">Aminotransferase</keyword>
<sequence>MAFQNAQIDFSVYFTERAKRRRMSSLTSLFKYPKNDPNLISIGGGLPSPDLFPFITVSTNVVEPGNNAISFDEGKENGLDITLNRSNQNGSKVEPLKTLLQYAGGKGMLSLLDFCKAHMKSFHCPKYKDWDVVSSVGNTDALNKALELFLDEGDSILVCEWTYPAAIQTFHSSGINRVSVKIDGEGMVPSALDEVCSSWSGEKPLRMVYLIPTGQNPTGATMSLERRREFYKVCQKHNLIIIEDDPYYFIQFANAPVCDTVDATERTFAELPGIDGLVPSLLSLDTDGRVIRLDTVSKILAPNMRLGWITGPANMIEKIIYHNETTISQPCGFAQGIASKLFNDTWGVDGLFTHVLSIQKEYLIRRNVFITQLQKYLGNMVKFTVPTGGMFVWMELNLSPEQLSQDGIMQEIFDKMIQESVLLVPGYMFSPSSNPISVKDKPFFRAAFSFASLEEFEGAVSRLSKVLEHFGLQR</sequence>
<gene>
    <name evidence="7" type="ORF">AYI70_g10173</name>
</gene>
<dbReference type="GO" id="GO:1901605">
    <property type="term" value="P:alpha-amino acid metabolic process"/>
    <property type="evidence" value="ECO:0007669"/>
    <property type="project" value="TreeGrafter"/>
</dbReference>
<dbReference type="Pfam" id="PF00155">
    <property type="entry name" value="Aminotran_1_2"/>
    <property type="match status" value="1"/>
</dbReference>
<reference evidence="7 8" key="1">
    <citation type="submission" date="2017-01" db="EMBL/GenBank/DDBJ databases">
        <authorList>
            <person name="Mah S.A."/>
            <person name="Swanson W.J."/>
            <person name="Moy G.W."/>
            <person name="Vacquier V.D."/>
        </authorList>
    </citation>
    <scope>NUCLEOTIDE SEQUENCE [LARGE SCALE GENOMIC DNA]</scope>
    <source>
        <strain evidence="7 8">GSMNP</strain>
    </source>
</reference>
<keyword evidence="5" id="KW-0663">Pyridoxal phosphate</keyword>
<dbReference type="CDD" id="cd00609">
    <property type="entry name" value="AAT_like"/>
    <property type="match status" value="1"/>
</dbReference>
<evidence type="ECO:0000256" key="3">
    <source>
        <dbReference type="ARBA" id="ARBA00022576"/>
    </source>
</evidence>
<protein>
    <submittedName>
        <fullName evidence="7">Aromatic amino acid aminotransferase</fullName>
    </submittedName>
</protein>
<organism evidence="7 8">
    <name type="scientific">Smittium culicis</name>
    <dbReference type="NCBI Taxonomy" id="133412"/>
    <lineage>
        <taxon>Eukaryota</taxon>
        <taxon>Fungi</taxon>
        <taxon>Fungi incertae sedis</taxon>
        <taxon>Zoopagomycota</taxon>
        <taxon>Kickxellomycotina</taxon>
        <taxon>Harpellomycetes</taxon>
        <taxon>Harpellales</taxon>
        <taxon>Legeriomycetaceae</taxon>
        <taxon>Smittium</taxon>
    </lineage>
</organism>
<comment type="cofactor">
    <cofactor evidence="1">
        <name>pyridoxal 5'-phosphate</name>
        <dbReference type="ChEBI" id="CHEBI:597326"/>
    </cofactor>
</comment>
<evidence type="ECO:0000256" key="1">
    <source>
        <dbReference type="ARBA" id="ARBA00001933"/>
    </source>
</evidence>
<dbReference type="InterPro" id="IPR050859">
    <property type="entry name" value="Class-I_PLP-dep_aminotransf"/>
</dbReference>
<evidence type="ECO:0000313" key="8">
    <source>
        <dbReference type="Proteomes" id="UP000187283"/>
    </source>
</evidence>
<accession>A0A1R1X7U3</accession>
<keyword evidence="8" id="KW-1185">Reference proteome</keyword>
<dbReference type="STRING" id="133412.A0A1R1X7U3"/>
<dbReference type="EMBL" id="LSSN01004883">
    <property type="protein sequence ID" value="OMJ10685.1"/>
    <property type="molecule type" value="Genomic_DNA"/>
</dbReference>
<dbReference type="InterPro" id="IPR015424">
    <property type="entry name" value="PyrdxlP-dep_Trfase"/>
</dbReference>
<dbReference type="AlphaFoldDB" id="A0A1R1X7U3"/>
<keyword evidence="4 7" id="KW-0808">Transferase</keyword>
<evidence type="ECO:0000313" key="7">
    <source>
        <dbReference type="EMBL" id="OMJ10685.1"/>
    </source>
</evidence>
<evidence type="ECO:0000256" key="4">
    <source>
        <dbReference type="ARBA" id="ARBA00022679"/>
    </source>
</evidence>
<feature type="domain" description="Aminotransferase class I/classII large" evidence="6">
    <location>
        <begin position="128"/>
        <end position="431"/>
    </location>
</feature>
<dbReference type="InterPro" id="IPR015421">
    <property type="entry name" value="PyrdxlP-dep_Trfase_major"/>
</dbReference>
<dbReference type="PANTHER" id="PTHR42790">
    <property type="entry name" value="AMINOTRANSFERASE"/>
    <property type="match status" value="1"/>
</dbReference>
<dbReference type="GO" id="GO:0030170">
    <property type="term" value="F:pyridoxal phosphate binding"/>
    <property type="evidence" value="ECO:0007669"/>
    <property type="project" value="InterPro"/>
</dbReference>
<evidence type="ECO:0000259" key="6">
    <source>
        <dbReference type="Pfam" id="PF00155"/>
    </source>
</evidence>
<dbReference type="InterPro" id="IPR004839">
    <property type="entry name" value="Aminotransferase_I/II_large"/>
</dbReference>
<dbReference type="GO" id="GO:0008483">
    <property type="term" value="F:transaminase activity"/>
    <property type="evidence" value="ECO:0007669"/>
    <property type="project" value="UniProtKB-KW"/>
</dbReference>
<proteinExistence type="inferred from homology"/>
<dbReference type="Proteomes" id="UP000187283">
    <property type="component" value="Unassembled WGS sequence"/>
</dbReference>
<dbReference type="OrthoDB" id="691673at2759"/>
<comment type="similarity">
    <text evidence="2">Belongs to the class-I pyridoxal-phosphate-dependent aminotransferase family.</text>
</comment>
<evidence type="ECO:0000256" key="2">
    <source>
        <dbReference type="ARBA" id="ARBA00007441"/>
    </source>
</evidence>
<dbReference type="PANTHER" id="PTHR42790:SF19">
    <property type="entry name" value="KYNURENINE_ALPHA-AMINOADIPATE AMINOTRANSFERASE, MITOCHONDRIAL"/>
    <property type="match status" value="1"/>
</dbReference>
<comment type="caution">
    <text evidence="7">The sequence shown here is derived from an EMBL/GenBank/DDBJ whole genome shotgun (WGS) entry which is preliminary data.</text>
</comment>
<dbReference type="Gene3D" id="3.40.640.10">
    <property type="entry name" value="Type I PLP-dependent aspartate aminotransferase-like (Major domain)"/>
    <property type="match status" value="1"/>
</dbReference>
<name>A0A1R1X7U3_9FUNG</name>
<dbReference type="SUPFAM" id="SSF53383">
    <property type="entry name" value="PLP-dependent transferases"/>
    <property type="match status" value="1"/>
</dbReference>